<reference evidence="1 2" key="1">
    <citation type="submission" date="2015-12" db="EMBL/GenBank/DDBJ databases">
        <title>Dictyostelia acquired genes for synthesis and detection of signals that induce cell-type specialization by lateral gene transfer from prokaryotes.</title>
        <authorList>
            <person name="Gloeckner G."/>
            <person name="Schaap P."/>
        </authorList>
    </citation>
    <scope>NUCLEOTIDE SEQUENCE [LARGE SCALE GENOMIC DNA]</scope>
    <source>
        <strain evidence="1 2">TK</strain>
    </source>
</reference>
<comment type="caution">
    <text evidence="1">The sequence shown here is derived from an EMBL/GenBank/DDBJ whole genome shotgun (WGS) entry which is preliminary data.</text>
</comment>
<dbReference type="AlphaFoldDB" id="A0A152A8E3"/>
<evidence type="ECO:0000313" key="2">
    <source>
        <dbReference type="Proteomes" id="UP000076078"/>
    </source>
</evidence>
<dbReference type="EMBL" id="LODT01000004">
    <property type="protein sequence ID" value="KYR02496.1"/>
    <property type="molecule type" value="Genomic_DNA"/>
</dbReference>
<evidence type="ECO:0000313" key="1">
    <source>
        <dbReference type="EMBL" id="KYR02496.1"/>
    </source>
</evidence>
<proteinExistence type="predicted"/>
<dbReference type="InParanoid" id="A0A152A8E3"/>
<name>A0A152A8E3_TIELA</name>
<dbReference type="Proteomes" id="UP000076078">
    <property type="component" value="Unassembled WGS sequence"/>
</dbReference>
<accession>A0A152A8E3</accession>
<gene>
    <name evidence="1" type="ORF">DLAC_11474</name>
</gene>
<organism evidence="1 2">
    <name type="scientific">Tieghemostelium lacteum</name>
    <name type="common">Slime mold</name>
    <name type="synonym">Dictyostelium lacteum</name>
    <dbReference type="NCBI Taxonomy" id="361077"/>
    <lineage>
        <taxon>Eukaryota</taxon>
        <taxon>Amoebozoa</taxon>
        <taxon>Evosea</taxon>
        <taxon>Eumycetozoa</taxon>
        <taxon>Dictyostelia</taxon>
        <taxon>Dictyosteliales</taxon>
        <taxon>Raperosteliaceae</taxon>
        <taxon>Tieghemostelium</taxon>
    </lineage>
</organism>
<protein>
    <submittedName>
        <fullName evidence="1">Uncharacterized protein</fullName>
    </submittedName>
</protein>
<sequence length="210" mass="22611">MSFTKFLKRYYLIKLSLKPKKPATGAWYAIGAGGQSLACTPTNAYKLYGNQVYKFNVPTGQWDAIGSTLNGGKLVGGGSAIYHVDAAGSVSVYVNTNNTFNVIATSHPTNAIYAASENLLYVLFPTNGTSQVYNGAWSATNLVGGTTLTAGLGRAYSVVSPSNDVYSTTPTSIGTYSKVGGPGFTFKILFLWYLTKCHWYMEIDQRILGF</sequence>
<keyword evidence="2" id="KW-1185">Reference proteome</keyword>